<reference evidence="2 3" key="1">
    <citation type="submission" date="2019-03" db="EMBL/GenBank/DDBJ databases">
        <title>Single cell metagenomics reveals metabolic interactions within the superorganism composed of flagellate Streblomastix strix and complex community of Bacteroidetes bacteria on its surface.</title>
        <authorList>
            <person name="Treitli S.C."/>
            <person name="Kolisko M."/>
            <person name="Husnik F."/>
            <person name="Keeling P."/>
            <person name="Hampl V."/>
        </authorList>
    </citation>
    <scope>NUCLEOTIDE SEQUENCE [LARGE SCALE GENOMIC DNA]</scope>
    <source>
        <strain evidence="2">ST1C</strain>
    </source>
</reference>
<evidence type="ECO:0000313" key="3">
    <source>
        <dbReference type="Proteomes" id="UP000324800"/>
    </source>
</evidence>
<dbReference type="Proteomes" id="UP000324800">
    <property type="component" value="Unassembled WGS sequence"/>
</dbReference>
<name>A0A5J4UJ73_9EUKA</name>
<comment type="caution">
    <text evidence="2">The sequence shown here is derived from an EMBL/GenBank/DDBJ whole genome shotgun (WGS) entry which is preliminary data.</text>
</comment>
<protein>
    <recommendedName>
        <fullName evidence="4">SPRY domain-containing protein</fullName>
    </recommendedName>
</protein>
<sequence>MQKLLTRAQASESENIELKKKFIKVQKESQIQTEELKKEKKKIEKEKEKQKEEEIKRKEAETQKLQLQGEVQRLTRENEKYKYEVARIKQKFGEENVEYEIKQIENKEKDKDEKIQQLEESIKLKEESNKVKDEEMRRKDEELQRLKRNAEEAEQKIHRLEQEKEQEKQMKEKKEAELKKLNEKSIIAFINQDPTDFELSDVDVNMKRLTKKQTKHSTISLNQVLENGIWSLEAQFENSSSNPGALGIVRDTYTIPAGDVNPAQNPHAQHIAFYEGYCWYGGCVYCKGSRNDGNAMFNGNQIVRLEYDSNKGTLIFFLEDKQQPVFISGIKEKVRFIIFMYRAGSYCQIRSLKKLSAPTSGHVANEKVVQW</sequence>
<feature type="region of interest" description="Disordered" evidence="1">
    <location>
        <begin position="36"/>
        <end position="61"/>
    </location>
</feature>
<evidence type="ECO:0000256" key="1">
    <source>
        <dbReference type="SAM" id="MobiDB-lite"/>
    </source>
</evidence>
<feature type="region of interest" description="Disordered" evidence="1">
    <location>
        <begin position="127"/>
        <end position="169"/>
    </location>
</feature>
<dbReference type="InterPro" id="IPR043136">
    <property type="entry name" value="B30.2/SPRY_sf"/>
</dbReference>
<dbReference type="EMBL" id="SNRW01015560">
    <property type="protein sequence ID" value="KAA6370263.1"/>
    <property type="molecule type" value="Genomic_DNA"/>
</dbReference>
<gene>
    <name evidence="2" type="ORF">EZS28_034210</name>
</gene>
<organism evidence="2 3">
    <name type="scientific">Streblomastix strix</name>
    <dbReference type="NCBI Taxonomy" id="222440"/>
    <lineage>
        <taxon>Eukaryota</taxon>
        <taxon>Metamonada</taxon>
        <taxon>Preaxostyla</taxon>
        <taxon>Oxymonadida</taxon>
        <taxon>Streblomastigidae</taxon>
        <taxon>Streblomastix</taxon>
    </lineage>
</organism>
<accession>A0A5J4UJ73</accession>
<proteinExistence type="predicted"/>
<evidence type="ECO:0008006" key="4">
    <source>
        <dbReference type="Google" id="ProtNLM"/>
    </source>
</evidence>
<evidence type="ECO:0000313" key="2">
    <source>
        <dbReference type="EMBL" id="KAA6370263.1"/>
    </source>
</evidence>
<dbReference type="Gene3D" id="2.60.120.920">
    <property type="match status" value="1"/>
</dbReference>
<dbReference type="AlphaFoldDB" id="A0A5J4UJ73"/>